<gene>
    <name evidence="1" type="ORF">RPERSI_LOCUS27534</name>
</gene>
<accession>A0ACA9S6H7</accession>
<dbReference type="Proteomes" id="UP000789920">
    <property type="component" value="Unassembled WGS sequence"/>
</dbReference>
<proteinExistence type="predicted"/>
<organism evidence="1 2">
    <name type="scientific">Racocetra persica</name>
    <dbReference type="NCBI Taxonomy" id="160502"/>
    <lineage>
        <taxon>Eukaryota</taxon>
        <taxon>Fungi</taxon>
        <taxon>Fungi incertae sedis</taxon>
        <taxon>Mucoromycota</taxon>
        <taxon>Glomeromycotina</taxon>
        <taxon>Glomeromycetes</taxon>
        <taxon>Diversisporales</taxon>
        <taxon>Gigasporaceae</taxon>
        <taxon>Racocetra</taxon>
    </lineage>
</organism>
<sequence length="194" mass="21463">DSDRESRLSSLKDLCTYLADPPDTLNHFVKFLSGTDPDEQLQATWCITNIAAGSKEFCQKAFAAIPHLVAFLHGDNVSLQDQAAWAIGNLAAEAPECRDLLRANEVLLPLIELLNSKNVNLVQTIALSNLARGPNANLDEFFSAGITQHLLFYLEAEEMNEVVSEISWVLTYLTSSEDDKYTQLLLKEGIVPLL</sequence>
<name>A0ACA9S6H7_9GLOM</name>
<evidence type="ECO:0000313" key="2">
    <source>
        <dbReference type="Proteomes" id="UP000789920"/>
    </source>
</evidence>
<evidence type="ECO:0000313" key="1">
    <source>
        <dbReference type="EMBL" id="CAG8829569.1"/>
    </source>
</evidence>
<feature type="non-terminal residue" evidence="1">
    <location>
        <position position="194"/>
    </location>
</feature>
<dbReference type="EMBL" id="CAJVQC010097514">
    <property type="protein sequence ID" value="CAG8829569.1"/>
    <property type="molecule type" value="Genomic_DNA"/>
</dbReference>
<reference evidence="1" key="1">
    <citation type="submission" date="2021-06" db="EMBL/GenBank/DDBJ databases">
        <authorList>
            <person name="Kallberg Y."/>
            <person name="Tangrot J."/>
            <person name="Rosling A."/>
        </authorList>
    </citation>
    <scope>NUCLEOTIDE SEQUENCE</scope>
    <source>
        <strain evidence="1">MA461A</strain>
    </source>
</reference>
<protein>
    <submittedName>
        <fullName evidence="1">32097_t:CDS:1</fullName>
    </submittedName>
</protein>
<comment type="caution">
    <text evidence="1">The sequence shown here is derived from an EMBL/GenBank/DDBJ whole genome shotgun (WGS) entry which is preliminary data.</text>
</comment>
<keyword evidence="2" id="KW-1185">Reference proteome</keyword>
<feature type="non-terminal residue" evidence="1">
    <location>
        <position position="1"/>
    </location>
</feature>